<dbReference type="GO" id="GO:0005576">
    <property type="term" value="C:extracellular region"/>
    <property type="evidence" value="ECO:0007669"/>
    <property type="project" value="TreeGrafter"/>
</dbReference>
<dbReference type="SMART" id="SM00636">
    <property type="entry name" value="Glyco_18"/>
    <property type="match status" value="1"/>
</dbReference>
<dbReference type="PANTHER" id="PTHR11177">
    <property type="entry name" value="CHITINASE"/>
    <property type="match status" value="1"/>
</dbReference>
<dbReference type="InterPro" id="IPR001579">
    <property type="entry name" value="Glyco_hydro_18_chit_AS"/>
</dbReference>
<dbReference type="GO" id="GO:0006032">
    <property type="term" value="P:chitin catabolic process"/>
    <property type="evidence" value="ECO:0007669"/>
    <property type="project" value="UniProtKB-ARBA"/>
</dbReference>
<dbReference type="Gene3D" id="3.20.20.80">
    <property type="entry name" value="Glycosidases"/>
    <property type="match status" value="1"/>
</dbReference>
<evidence type="ECO:0000256" key="2">
    <source>
        <dbReference type="ARBA" id="ARBA00023157"/>
    </source>
</evidence>
<gene>
    <name evidence="7" type="ORF">OXX778_LOCUS20692</name>
</gene>
<evidence type="ECO:0000256" key="5">
    <source>
        <dbReference type="RuleBase" id="RU004453"/>
    </source>
</evidence>
<dbReference type="SUPFAM" id="SSF51445">
    <property type="entry name" value="(Trans)glycosidases"/>
    <property type="match status" value="1"/>
</dbReference>
<evidence type="ECO:0000256" key="1">
    <source>
        <dbReference type="ARBA" id="ARBA00022801"/>
    </source>
</evidence>
<dbReference type="InterPro" id="IPR001223">
    <property type="entry name" value="Glyco_hydro18_cat"/>
</dbReference>
<organism evidence="7 8">
    <name type="scientific">Brachionus calyciflorus</name>
    <dbReference type="NCBI Taxonomy" id="104777"/>
    <lineage>
        <taxon>Eukaryota</taxon>
        <taxon>Metazoa</taxon>
        <taxon>Spiralia</taxon>
        <taxon>Gnathifera</taxon>
        <taxon>Rotifera</taxon>
        <taxon>Eurotatoria</taxon>
        <taxon>Monogononta</taxon>
        <taxon>Pseudotrocha</taxon>
        <taxon>Ploima</taxon>
        <taxon>Brachionidae</taxon>
        <taxon>Brachionus</taxon>
    </lineage>
</organism>
<keyword evidence="3 4" id="KW-0326">Glycosidase</keyword>
<dbReference type="InterPro" id="IPR050314">
    <property type="entry name" value="Glycosyl_Hydrlase_18"/>
</dbReference>
<dbReference type="AlphaFoldDB" id="A0A814NE07"/>
<comment type="similarity">
    <text evidence="5">Belongs to the glycosyl hydrolase 18 family.</text>
</comment>
<evidence type="ECO:0000256" key="4">
    <source>
        <dbReference type="RuleBase" id="RU000489"/>
    </source>
</evidence>
<evidence type="ECO:0000313" key="8">
    <source>
        <dbReference type="Proteomes" id="UP000663879"/>
    </source>
</evidence>
<accession>A0A814NE07</accession>
<feature type="non-terminal residue" evidence="7">
    <location>
        <position position="1"/>
    </location>
</feature>
<dbReference type="Gene3D" id="3.10.50.10">
    <property type="match status" value="1"/>
</dbReference>
<reference evidence="7" key="1">
    <citation type="submission" date="2021-02" db="EMBL/GenBank/DDBJ databases">
        <authorList>
            <person name="Nowell W R."/>
        </authorList>
    </citation>
    <scope>NUCLEOTIDE SEQUENCE</scope>
    <source>
        <strain evidence="7">Ploen Becks lab</strain>
    </source>
</reference>
<dbReference type="InterPro" id="IPR029070">
    <property type="entry name" value="Chitinase_insertion_sf"/>
</dbReference>
<evidence type="ECO:0000313" key="7">
    <source>
        <dbReference type="EMBL" id="CAF1091515.1"/>
    </source>
</evidence>
<dbReference type="GO" id="GO:0005975">
    <property type="term" value="P:carbohydrate metabolic process"/>
    <property type="evidence" value="ECO:0007669"/>
    <property type="project" value="InterPro"/>
</dbReference>
<dbReference type="OrthoDB" id="73875at2759"/>
<dbReference type="GO" id="GO:0004568">
    <property type="term" value="F:chitinase activity"/>
    <property type="evidence" value="ECO:0007669"/>
    <property type="project" value="UniProtKB-ARBA"/>
</dbReference>
<dbReference type="SUPFAM" id="SSF54556">
    <property type="entry name" value="Chitinase insertion domain"/>
    <property type="match status" value="1"/>
</dbReference>
<dbReference type="PANTHER" id="PTHR11177:SF317">
    <property type="entry name" value="CHITINASE 12-RELATED"/>
    <property type="match status" value="1"/>
</dbReference>
<evidence type="ECO:0000256" key="3">
    <source>
        <dbReference type="ARBA" id="ARBA00023295"/>
    </source>
</evidence>
<keyword evidence="8" id="KW-1185">Reference proteome</keyword>
<feature type="domain" description="GH18" evidence="6">
    <location>
        <begin position="1"/>
        <end position="236"/>
    </location>
</feature>
<dbReference type="PROSITE" id="PS51910">
    <property type="entry name" value="GH18_2"/>
    <property type="match status" value="1"/>
</dbReference>
<dbReference type="PROSITE" id="PS01095">
    <property type="entry name" value="GH18_1"/>
    <property type="match status" value="1"/>
</dbReference>
<comment type="caution">
    <text evidence="7">The sequence shown here is derived from an EMBL/GenBank/DDBJ whole genome shotgun (WGS) entry which is preliminary data.</text>
</comment>
<dbReference type="InterPro" id="IPR011583">
    <property type="entry name" value="Chitinase_II/V-like_cat"/>
</dbReference>
<keyword evidence="2" id="KW-1015">Disulfide bond</keyword>
<dbReference type="FunFam" id="3.10.50.10:FF:000001">
    <property type="entry name" value="Chitinase 3-like 1"/>
    <property type="match status" value="1"/>
</dbReference>
<keyword evidence="1 4" id="KW-0378">Hydrolase</keyword>
<dbReference type="InterPro" id="IPR017853">
    <property type="entry name" value="GH"/>
</dbReference>
<protein>
    <recommendedName>
        <fullName evidence="6">GH18 domain-containing protein</fullName>
    </recommendedName>
</protein>
<dbReference type="GO" id="GO:0008061">
    <property type="term" value="F:chitin binding"/>
    <property type="evidence" value="ECO:0007669"/>
    <property type="project" value="InterPro"/>
</dbReference>
<sequence length="236" mass="26932">FLKKRNFDGLDLDWEYPVGYKSQFTKLCQRLKAKFTSNNLLLTAAVAAGKSNIDLAYNVVDLADHLDFLNVMTYDYYGSWRSVIGHNTPLYKRKSDTDPNLNINFTINYYLQLGFPVGKMNLGLATYGRSFTLSNTNQNTIGSPASGPGTAGIYTKEAGLLSYYEICEISAWNLVRDTESKVPYKYSDKEWIGFDDLQSLREKVDYAKSKNLGGVMFWVIYTLNSWYSKFQFFPIS</sequence>
<dbReference type="EMBL" id="CAJNOC010007072">
    <property type="protein sequence ID" value="CAF1091515.1"/>
    <property type="molecule type" value="Genomic_DNA"/>
</dbReference>
<evidence type="ECO:0000259" key="6">
    <source>
        <dbReference type="PROSITE" id="PS51910"/>
    </source>
</evidence>
<dbReference type="Proteomes" id="UP000663879">
    <property type="component" value="Unassembled WGS sequence"/>
</dbReference>
<dbReference type="Pfam" id="PF00704">
    <property type="entry name" value="Glyco_hydro_18"/>
    <property type="match status" value="1"/>
</dbReference>
<name>A0A814NE07_9BILA</name>
<proteinExistence type="inferred from homology"/>